<evidence type="ECO:0000313" key="3">
    <source>
        <dbReference type="EMBL" id="WFU68264.1"/>
    </source>
</evidence>
<evidence type="ECO:0000313" key="4">
    <source>
        <dbReference type="Proteomes" id="UP001221546"/>
    </source>
</evidence>
<evidence type="ECO:0000259" key="2">
    <source>
        <dbReference type="Pfam" id="PF03050"/>
    </source>
</evidence>
<protein>
    <submittedName>
        <fullName evidence="3">Transposase</fullName>
    </submittedName>
</protein>
<gene>
    <name evidence="3" type="ORF">QA636_34765</name>
</gene>
<feature type="region of interest" description="Disordered" evidence="1">
    <location>
        <begin position="28"/>
        <end position="101"/>
    </location>
</feature>
<name>A0ABY8JSZ2_9BRAD</name>
<organism evidence="3 4">
    <name type="scientific">Bradyrhizobium brasilense</name>
    <dbReference type="NCBI Taxonomy" id="1419277"/>
    <lineage>
        <taxon>Bacteria</taxon>
        <taxon>Pseudomonadati</taxon>
        <taxon>Pseudomonadota</taxon>
        <taxon>Alphaproteobacteria</taxon>
        <taxon>Hyphomicrobiales</taxon>
        <taxon>Nitrobacteraceae</taxon>
        <taxon>Bradyrhizobium</taxon>
    </lineage>
</organism>
<dbReference type="Pfam" id="PF03050">
    <property type="entry name" value="DDE_Tnp_IS66"/>
    <property type="match status" value="1"/>
</dbReference>
<feature type="compositionally biased region" description="Polar residues" evidence="1">
    <location>
        <begin position="69"/>
        <end position="94"/>
    </location>
</feature>
<evidence type="ECO:0000256" key="1">
    <source>
        <dbReference type="SAM" id="MobiDB-lite"/>
    </source>
</evidence>
<keyword evidence="4" id="KW-1185">Reference proteome</keyword>
<sequence>MTRFLEDGRLELDTNPIENAIRPVCPTRKMRSSPVMRSGQKIGPCLRRSSPPAINESTRPPTSPKLSRRSSTAIPIAKSKSSCCGDSAKGQASLNRAPAERLPSSLVCRLKDSVGQSFRACDTSPICHRSELC</sequence>
<feature type="domain" description="Transposase IS66 central" evidence="2">
    <location>
        <begin position="1"/>
        <end position="30"/>
    </location>
</feature>
<dbReference type="InterPro" id="IPR004291">
    <property type="entry name" value="Transposase_IS66_central"/>
</dbReference>
<dbReference type="Proteomes" id="UP001221546">
    <property type="component" value="Chromosome"/>
</dbReference>
<reference evidence="3 4" key="1">
    <citation type="submission" date="2023-04" db="EMBL/GenBank/DDBJ databases">
        <title>Australian commercial rhizobial inoculants.</title>
        <authorList>
            <person name="Kohlmeier M.G."/>
            <person name="O'Hara G.W."/>
            <person name="Colombi E."/>
            <person name="Ramsay J.P."/>
            <person name="Terpolilli J."/>
        </authorList>
    </citation>
    <scope>NUCLEOTIDE SEQUENCE [LARGE SCALE GENOMIC DNA]</scope>
    <source>
        <strain evidence="3 4">CB627</strain>
    </source>
</reference>
<accession>A0ABY8JSZ2</accession>
<dbReference type="EMBL" id="CP121646">
    <property type="protein sequence ID" value="WFU68264.1"/>
    <property type="molecule type" value="Genomic_DNA"/>
</dbReference>
<proteinExistence type="predicted"/>